<evidence type="ECO:0000313" key="1">
    <source>
        <dbReference type="EMBL" id="SEM56708.1"/>
    </source>
</evidence>
<dbReference type="EMBL" id="FOAF01000016">
    <property type="protein sequence ID" value="SEM56708.1"/>
    <property type="molecule type" value="Genomic_DNA"/>
</dbReference>
<keyword evidence="2" id="KW-1185">Reference proteome</keyword>
<dbReference type="RefSeq" id="WP_093332876.1">
    <property type="nucleotide sequence ID" value="NZ_FOAF01000016.1"/>
</dbReference>
<evidence type="ECO:0000313" key="2">
    <source>
        <dbReference type="Proteomes" id="UP000199421"/>
    </source>
</evidence>
<accession>A0A1H7ZGR3</accession>
<dbReference type="AlphaFoldDB" id="A0A1H7ZGR3"/>
<gene>
    <name evidence="1" type="ORF">SAMN05661044_05517</name>
</gene>
<dbReference type="OrthoDB" id="120730at2"/>
<dbReference type="STRING" id="407022.SAMN05661044_05517"/>
<sequence length="262" mass="30022">MDKQFQAGNRDLTFLKTYIIQKKDLGLDNSLAFDAYLNAQASTEREKPANIDFISNNLNHAKGAAFDLLLKSYPSVDQARQEKLAPLLFNLSADAFYRAMEDERTVDIPLIFKQMEILKQQLNSKQQQSLYRYQLFYAQKAKDATVAKKAGYDYVANIMNISTDSIQAEDKRRHTAVMQPYLSGEIDSAELTTEDKALAQKIYTAEICVYLYEASNTFDMVLSNGDPALKDALRWAERLDQLRPNDPTFNQLIDRIKQKINY</sequence>
<proteinExistence type="predicted"/>
<protein>
    <submittedName>
        <fullName evidence="1">Uncharacterized protein</fullName>
    </submittedName>
</protein>
<organism evidence="1 2">
    <name type="scientific">Olivibacter domesticus</name>
    <name type="common">Pseudosphingobacterium domesticum</name>
    <dbReference type="NCBI Taxonomy" id="407022"/>
    <lineage>
        <taxon>Bacteria</taxon>
        <taxon>Pseudomonadati</taxon>
        <taxon>Bacteroidota</taxon>
        <taxon>Sphingobacteriia</taxon>
        <taxon>Sphingobacteriales</taxon>
        <taxon>Sphingobacteriaceae</taxon>
        <taxon>Olivibacter</taxon>
    </lineage>
</organism>
<reference evidence="2" key="1">
    <citation type="submission" date="2016-10" db="EMBL/GenBank/DDBJ databases">
        <authorList>
            <person name="Varghese N."/>
            <person name="Submissions S."/>
        </authorList>
    </citation>
    <scope>NUCLEOTIDE SEQUENCE [LARGE SCALE GENOMIC DNA]</scope>
    <source>
        <strain evidence="2">DSM 18733</strain>
    </source>
</reference>
<dbReference type="Proteomes" id="UP000199421">
    <property type="component" value="Unassembled WGS sequence"/>
</dbReference>
<name>A0A1H7ZGR3_OLID1</name>